<keyword evidence="4" id="KW-1185">Reference proteome</keyword>
<name>A0A9P3QA92_9MYCO</name>
<comment type="caution">
    <text evidence="3">The sequence shown here is derived from an EMBL/GenBank/DDBJ whole genome shotgun (WGS) entry which is preliminary data.</text>
</comment>
<dbReference type="AlphaFoldDB" id="A0A9P3QA92"/>
<organism evidence="3 4">
    <name type="scientific">Mycobacterium kiyosense</name>
    <dbReference type="NCBI Taxonomy" id="2871094"/>
    <lineage>
        <taxon>Bacteria</taxon>
        <taxon>Bacillati</taxon>
        <taxon>Actinomycetota</taxon>
        <taxon>Actinomycetes</taxon>
        <taxon>Mycobacteriales</taxon>
        <taxon>Mycobacteriaceae</taxon>
        <taxon>Mycobacterium</taxon>
    </lineage>
</organism>
<reference evidence="3" key="1">
    <citation type="submission" date="2022-08" db="EMBL/GenBank/DDBJ databases">
        <title>Mycobacterium kiyosense sp. nov., scotochromogenic slow-glowing species isolated from respiratory specimens.</title>
        <authorList>
            <person name="Fukano H."/>
            <person name="Kazumi Y."/>
            <person name="Sakagami N."/>
            <person name="Ato M."/>
            <person name="Mitarai S."/>
            <person name="Hoshino Y."/>
        </authorList>
    </citation>
    <scope>NUCLEOTIDE SEQUENCE</scope>
    <source>
        <strain evidence="3">1413</strain>
        <strain evidence="2">SRL2020-028</strain>
    </source>
</reference>
<dbReference type="Proteomes" id="UP001165663">
    <property type="component" value="Unassembled WGS sequence"/>
</dbReference>
<proteinExistence type="predicted"/>
<feature type="region of interest" description="Disordered" evidence="1">
    <location>
        <begin position="39"/>
        <end position="58"/>
    </location>
</feature>
<evidence type="ECO:0000313" key="4">
    <source>
        <dbReference type="Proteomes" id="UP001064782"/>
    </source>
</evidence>
<dbReference type="EMBL" id="BRZI01000103">
    <property type="protein sequence ID" value="GLD33733.1"/>
    <property type="molecule type" value="Genomic_DNA"/>
</dbReference>
<evidence type="ECO:0000256" key="1">
    <source>
        <dbReference type="SAM" id="MobiDB-lite"/>
    </source>
</evidence>
<feature type="compositionally biased region" description="Low complexity" evidence="1">
    <location>
        <begin position="39"/>
        <end position="48"/>
    </location>
</feature>
<dbReference type="EMBL" id="BRXE01000030">
    <property type="protein sequence ID" value="GLB83605.1"/>
    <property type="molecule type" value="Genomic_DNA"/>
</dbReference>
<evidence type="ECO:0000313" key="2">
    <source>
        <dbReference type="EMBL" id="GLB83605.1"/>
    </source>
</evidence>
<sequence>MTEMPGARLIPPAADAVGGRQRAPASAIAAVKAATTASTRVRVPTSSRDGNRVGDPELAVPAYDNADMI</sequence>
<protein>
    <submittedName>
        <fullName evidence="3">Uncharacterized protein</fullName>
    </submittedName>
</protein>
<accession>A0A9P3QA92</accession>
<gene>
    <name evidence="3" type="ORF">Mkiyose1413_56160</name>
    <name evidence="2" type="ORF">SRL2020028_28610</name>
</gene>
<evidence type="ECO:0000313" key="3">
    <source>
        <dbReference type="EMBL" id="GLD33733.1"/>
    </source>
</evidence>
<dbReference type="Proteomes" id="UP001064782">
    <property type="component" value="Unassembled WGS sequence"/>
</dbReference>